<evidence type="ECO:0008006" key="2">
    <source>
        <dbReference type="Google" id="ProtNLM"/>
    </source>
</evidence>
<evidence type="ECO:0000313" key="1">
    <source>
        <dbReference type="EMBL" id="CAB4165401.1"/>
    </source>
</evidence>
<sequence length="78" mass="8084">MATYIKTFLGTSFSKVTTIVAIAVTVLGVFADAILPGVAQLVNELSPGHAMAVGAALTWVGRIRGILKEVKAQLDAAE</sequence>
<name>A0A6J5P7J0_9CAUD</name>
<reference evidence="1" key="1">
    <citation type="submission" date="2020-04" db="EMBL/GenBank/DDBJ databases">
        <authorList>
            <person name="Chiriac C."/>
            <person name="Salcher M."/>
            <person name="Ghai R."/>
            <person name="Kavagutti S V."/>
        </authorList>
    </citation>
    <scope>NUCLEOTIDE SEQUENCE</scope>
</reference>
<proteinExistence type="predicted"/>
<accession>A0A6J5P7J0</accession>
<protein>
    <recommendedName>
        <fullName evidence="2">Holin</fullName>
    </recommendedName>
</protein>
<dbReference type="EMBL" id="LR796771">
    <property type="protein sequence ID" value="CAB4165401.1"/>
    <property type="molecule type" value="Genomic_DNA"/>
</dbReference>
<organism evidence="1">
    <name type="scientific">uncultured Caudovirales phage</name>
    <dbReference type="NCBI Taxonomy" id="2100421"/>
    <lineage>
        <taxon>Viruses</taxon>
        <taxon>Duplodnaviria</taxon>
        <taxon>Heunggongvirae</taxon>
        <taxon>Uroviricota</taxon>
        <taxon>Caudoviricetes</taxon>
        <taxon>Peduoviridae</taxon>
        <taxon>Maltschvirus</taxon>
        <taxon>Maltschvirus maltsch</taxon>
    </lineage>
</organism>
<gene>
    <name evidence="1" type="ORF">UFOVP820_43</name>
</gene>